<dbReference type="GO" id="GO:0031123">
    <property type="term" value="P:RNA 3'-end processing"/>
    <property type="evidence" value="ECO:0007669"/>
    <property type="project" value="UniProtKB-ARBA"/>
</dbReference>
<evidence type="ECO:0000313" key="10">
    <source>
        <dbReference type="Proteomes" id="UP000790347"/>
    </source>
</evidence>
<accession>A0A922L2X7</accession>
<evidence type="ECO:0000256" key="5">
    <source>
        <dbReference type="ARBA" id="ARBA00044690"/>
    </source>
</evidence>
<comment type="catalytic activity">
    <reaction evidence="5">
        <text>a ribonucleotidyl-ribonucleotide-RNA + H2O = a 3'-end ribonucleotide-RNA + a 5'-end 5'-phospho-ribonucleoside-RNA + H(+)</text>
        <dbReference type="Rhea" id="RHEA:68096"/>
        <dbReference type="Rhea" id="RHEA-COMP:15179"/>
        <dbReference type="Rhea" id="RHEA-COMP:17355"/>
        <dbReference type="Rhea" id="RHEA-COMP:17428"/>
        <dbReference type="ChEBI" id="CHEBI:15377"/>
        <dbReference type="ChEBI" id="CHEBI:15378"/>
        <dbReference type="ChEBI" id="CHEBI:74896"/>
        <dbReference type="ChEBI" id="CHEBI:138282"/>
        <dbReference type="ChEBI" id="CHEBI:173118"/>
    </reaction>
    <physiologicalReaction direction="left-to-right" evidence="5">
        <dbReference type="Rhea" id="RHEA:68097"/>
    </physiologicalReaction>
</comment>
<dbReference type="Pfam" id="PF00753">
    <property type="entry name" value="Lactamase_B"/>
    <property type="match status" value="1"/>
</dbReference>
<dbReference type="PANTHER" id="PTHR23200:SF48">
    <property type="entry name" value="METALLO-BETA-LACTAMASE DOMAIN-CONTAINING PROTEIN 1"/>
    <property type="match status" value="1"/>
</dbReference>
<dbReference type="PANTHER" id="PTHR23200">
    <property type="entry name" value="METALLO-BETA-LACTAMASE DOMAIN-CONTAINING PROTEIN 1"/>
    <property type="match status" value="1"/>
</dbReference>
<name>A0A922L2X7_DERFA</name>
<comment type="function">
    <text evidence="6">Endoribonuclease that catalyzes the hydrolysis of histone-coding pre-mRNA 3'-end. Involved in histone pre-mRNA processing during the S-phase of the cell cycle, which is required for entering/progressing through S-phase. Cleaves histone pre-mRNA at a major and a minor cleavage site after the 5'-ACCCA-3' and the 5'-ACCCACA-3' sequence, respectively, and located downstream of the stem-loop. May require the presence of the HDE element located at the histone pre-RNA 3'-end to avoid non-specific cleavage.</text>
</comment>
<reference evidence="9" key="1">
    <citation type="submission" date="2013-05" db="EMBL/GenBank/DDBJ databases">
        <authorList>
            <person name="Yim A.K.Y."/>
            <person name="Chan T.F."/>
            <person name="Ji K.M."/>
            <person name="Liu X.Y."/>
            <person name="Zhou J.W."/>
            <person name="Li R.Q."/>
            <person name="Yang K.Y."/>
            <person name="Li J."/>
            <person name="Li M."/>
            <person name="Law P.T.W."/>
            <person name="Wu Y.L."/>
            <person name="Cai Z.L."/>
            <person name="Qin H."/>
            <person name="Bao Y."/>
            <person name="Leung R.K.K."/>
            <person name="Ng P.K.S."/>
            <person name="Zou J."/>
            <person name="Zhong X.J."/>
            <person name="Ran P.X."/>
            <person name="Zhong N.S."/>
            <person name="Liu Z.G."/>
            <person name="Tsui S.K.W."/>
        </authorList>
    </citation>
    <scope>NUCLEOTIDE SEQUENCE</scope>
    <source>
        <strain evidence="9">Derf</strain>
        <tissue evidence="9">Whole organism</tissue>
    </source>
</reference>
<evidence type="ECO:0000259" key="7">
    <source>
        <dbReference type="SMART" id="SM00849"/>
    </source>
</evidence>
<evidence type="ECO:0000256" key="1">
    <source>
        <dbReference type="ARBA" id="ARBA00004514"/>
    </source>
</evidence>
<dbReference type="InterPro" id="IPR036866">
    <property type="entry name" value="RibonucZ/Hydroxyglut_hydro"/>
</dbReference>
<dbReference type="Proteomes" id="UP000828236">
    <property type="component" value="Unassembled WGS sequence"/>
</dbReference>
<comment type="subcellular location">
    <subcellularLocation>
        <location evidence="1">Cytoplasm</location>
        <location evidence="1">Cytosol</location>
    </subcellularLocation>
</comment>
<organism evidence="9 10">
    <name type="scientific">Dermatophagoides farinae</name>
    <name type="common">American house dust mite</name>
    <dbReference type="NCBI Taxonomy" id="6954"/>
    <lineage>
        <taxon>Eukaryota</taxon>
        <taxon>Metazoa</taxon>
        <taxon>Ecdysozoa</taxon>
        <taxon>Arthropoda</taxon>
        <taxon>Chelicerata</taxon>
        <taxon>Arachnida</taxon>
        <taxon>Acari</taxon>
        <taxon>Acariformes</taxon>
        <taxon>Sarcoptiformes</taxon>
        <taxon>Astigmata</taxon>
        <taxon>Psoroptidia</taxon>
        <taxon>Analgoidea</taxon>
        <taxon>Pyroglyphidae</taxon>
        <taxon>Dermatophagoidinae</taxon>
        <taxon>Dermatophagoides</taxon>
    </lineage>
</organism>
<dbReference type="SUPFAM" id="SSF56281">
    <property type="entry name" value="Metallo-hydrolase/oxidoreductase"/>
    <property type="match status" value="1"/>
</dbReference>
<evidence type="ECO:0000256" key="4">
    <source>
        <dbReference type="ARBA" id="ARBA00032988"/>
    </source>
</evidence>
<dbReference type="AlphaFoldDB" id="A0A922L2X7"/>
<dbReference type="InterPro" id="IPR039344">
    <property type="entry name" value="MBLAC1"/>
</dbReference>
<dbReference type="OrthoDB" id="10250730at2759"/>
<dbReference type="EMBL" id="SDOV01000001">
    <property type="protein sequence ID" value="KAH7646162.1"/>
    <property type="molecule type" value="Genomic_DNA"/>
</dbReference>
<sequence>MSNQVIVLQDGYSRWHTKPYSMLANGTSTLIRLNNGQNIIVDTLGPWDRDRLLKLLQDNRMTTSDVSMVIGTHLHTDHIGNLNLFPQAAQIVGDQRSSGDYFEFDIFRGQRSLQLTENVDLISTPGHMHNDVSVICRNVERFGTVAIVGDLFESSADLQNEQLWIDAGSMDPPIQRNNRDYILSIADYIVPGHGGMFKVQDFLQKNR</sequence>
<reference evidence="8" key="2">
    <citation type="submission" date="2020-06" db="EMBL/GenBank/DDBJ databases">
        <authorList>
            <person name="Ji K."/>
            <person name="Li J."/>
        </authorList>
    </citation>
    <scope>NUCLEOTIDE SEQUENCE</scope>
    <source>
        <strain evidence="8">JKM2019</strain>
        <tissue evidence="8">Whole body</tissue>
    </source>
</reference>
<evidence type="ECO:0000313" key="9">
    <source>
        <dbReference type="EMBL" id="KAH9516523.1"/>
    </source>
</evidence>
<dbReference type="CDD" id="cd07711">
    <property type="entry name" value="MBLAC1-like_MBL-fold"/>
    <property type="match status" value="1"/>
</dbReference>
<evidence type="ECO:0000256" key="2">
    <source>
        <dbReference type="ARBA" id="ARBA00011738"/>
    </source>
</evidence>
<reference evidence="8" key="3">
    <citation type="journal article" date="2021" name="World Allergy Organ. J.">
        <title>Chromosome-level assembly of Dermatophagoides farinae genome and transcriptome reveals two novel allergens Der f 37 and Der f 39.</title>
        <authorList>
            <person name="Chen J."/>
            <person name="Cai Z."/>
            <person name="Fan D."/>
            <person name="Hu J."/>
            <person name="Hou Y."/>
            <person name="He Y."/>
            <person name="Zhang Z."/>
            <person name="Zhao Z."/>
            <person name="Gao P."/>
            <person name="Hu W."/>
            <person name="Sun J."/>
            <person name="Li J."/>
            <person name="Ji K."/>
        </authorList>
    </citation>
    <scope>NUCLEOTIDE SEQUENCE</scope>
    <source>
        <strain evidence="8">JKM2019</strain>
    </source>
</reference>
<proteinExistence type="predicted"/>
<comment type="subunit">
    <text evidence="2">Homodimer.</text>
</comment>
<evidence type="ECO:0000313" key="8">
    <source>
        <dbReference type="EMBL" id="KAH7646162.1"/>
    </source>
</evidence>
<comment type="caution">
    <text evidence="9">The sequence shown here is derived from an EMBL/GenBank/DDBJ whole genome shotgun (WGS) entry which is preliminary data.</text>
</comment>
<dbReference type="SMART" id="SM00849">
    <property type="entry name" value="Lactamase_B"/>
    <property type="match status" value="1"/>
</dbReference>
<dbReference type="Gene3D" id="3.60.15.10">
    <property type="entry name" value="Ribonuclease Z/Hydroxyacylglutathione hydrolase-like"/>
    <property type="match status" value="1"/>
</dbReference>
<dbReference type="InterPro" id="IPR001279">
    <property type="entry name" value="Metallo-B-lactamas"/>
</dbReference>
<dbReference type="GO" id="GO:0005829">
    <property type="term" value="C:cytosol"/>
    <property type="evidence" value="ECO:0007669"/>
    <property type="project" value="UniProtKB-SubCell"/>
</dbReference>
<feature type="domain" description="Metallo-beta-lactamase" evidence="7">
    <location>
        <begin position="25"/>
        <end position="193"/>
    </location>
</feature>
<reference evidence="9" key="4">
    <citation type="journal article" date="2022" name="Res Sq">
        <title>Comparative Genomics Reveals Insights into the Divergent Evolution of Astigmatic Mites and Household Pest Adaptations.</title>
        <authorList>
            <person name="Xiong Q."/>
            <person name="Wan A.T.-Y."/>
            <person name="Liu X.-Y."/>
            <person name="Fung C.S.-H."/>
            <person name="Xiao X."/>
            <person name="Malainual N."/>
            <person name="Hou J."/>
            <person name="Wang L."/>
            <person name="Wang M."/>
            <person name="Yang K."/>
            <person name="Cui Y."/>
            <person name="Leung E."/>
            <person name="Nong W."/>
            <person name="Shin S.-K."/>
            <person name="Au S."/>
            <person name="Jeong K.Y."/>
            <person name="Chew F.T."/>
            <person name="Hui J."/>
            <person name="Leung T.F."/>
            <person name="Tungtrongchitr A."/>
            <person name="Zhong N."/>
            <person name="Liu Z."/>
            <person name="Tsui S."/>
        </authorList>
    </citation>
    <scope>NUCLEOTIDE SEQUENCE</scope>
    <source>
        <strain evidence="9">Derf</strain>
        <tissue evidence="9">Whole organism</tissue>
    </source>
</reference>
<gene>
    <name evidence="9" type="ORF">DERF_007258</name>
    <name evidence="8" type="ORF">HUG17_1700</name>
</gene>
<evidence type="ECO:0000256" key="3">
    <source>
        <dbReference type="ARBA" id="ARBA00014856"/>
    </source>
</evidence>
<evidence type="ECO:0000256" key="6">
    <source>
        <dbReference type="ARBA" id="ARBA00045869"/>
    </source>
</evidence>
<dbReference type="Proteomes" id="UP000790347">
    <property type="component" value="Unassembled WGS sequence"/>
</dbReference>
<keyword evidence="10" id="KW-1185">Reference proteome</keyword>
<dbReference type="EMBL" id="ASGP02000003">
    <property type="protein sequence ID" value="KAH9516523.1"/>
    <property type="molecule type" value="Genomic_DNA"/>
</dbReference>
<protein>
    <recommendedName>
        <fullName evidence="3">Metallo-beta-lactamase domain-containing protein 1</fullName>
    </recommendedName>
    <alternativeName>
        <fullName evidence="4">Endoribonuclease MBLAC1</fullName>
    </alternativeName>
</protein>